<organism evidence="2">
    <name type="scientific">Arundo donax</name>
    <name type="common">Giant reed</name>
    <name type="synonym">Donax arundinaceus</name>
    <dbReference type="NCBI Taxonomy" id="35708"/>
    <lineage>
        <taxon>Eukaryota</taxon>
        <taxon>Viridiplantae</taxon>
        <taxon>Streptophyta</taxon>
        <taxon>Embryophyta</taxon>
        <taxon>Tracheophyta</taxon>
        <taxon>Spermatophyta</taxon>
        <taxon>Magnoliopsida</taxon>
        <taxon>Liliopsida</taxon>
        <taxon>Poales</taxon>
        <taxon>Poaceae</taxon>
        <taxon>PACMAD clade</taxon>
        <taxon>Arundinoideae</taxon>
        <taxon>Arundineae</taxon>
        <taxon>Arundo</taxon>
    </lineage>
</organism>
<evidence type="ECO:0000256" key="1">
    <source>
        <dbReference type="SAM" id="MobiDB-lite"/>
    </source>
</evidence>
<proteinExistence type="predicted"/>
<protein>
    <submittedName>
        <fullName evidence="2">Uncharacterized protein</fullName>
    </submittedName>
</protein>
<reference evidence="2" key="2">
    <citation type="journal article" date="2015" name="Data Brief">
        <title>Shoot transcriptome of the giant reed, Arundo donax.</title>
        <authorList>
            <person name="Barrero R.A."/>
            <person name="Guerrero F.D."/>
            <person name="Moolhuijzen P."/>
            <person name="Goolsby J.A."/>
            <person name="Tidwell J."/>
            <person name="Bellgard S.E."/>
            <person name="Bellgard M.I."/>
        </authorList>
    </citation>
    <scope>NUCLEOTIDE SEQUENCE</scope>
    <source>
        <tissue evidence="2">Shoot tissue taken approximately 20 cm above the soil surface</tissue>
    </source>
</reference>
<evidence type="ECO:0000313" key="2">
    <source>
        <dbReference type="EMBL" id="JAD26232.1"/>
    </source>
</evidence>
<dbReference type="EMBL" id="GBRH01271663">
    <property type="protein sequence ID" value="JAD26232.1"/>
    <property type="molecule type" value="Transcribed_RNA"/>
</dbReference>
<feature type="region of interest" description="Disordered" evidence="1">
    <location>
        <begin position="42"/>
        <end position="61"/>
    </location>
</feature>
<sequence>MDATDGAWTEPAPEERGAARSSGSPSLSLRYLLPRLKIPTGNAVERGERESRRRGEHVRRQLKLQPTRLPPSEWDALTYIIV</sequence>
<name>A0A0A8YUF2_ARUDO</name>
<accession>A0A0A8YUF2</accession>
<reference evidence="2" key="1">
    <citation type="submission" date="2014-09" db="EMBL/GenBank/DDBJ databases">
        <authorList>
            <person name="Magalhaes I.L.F."/>
            <person name="Oliveira U."/>
            <person name="Santos F.R."/>
            <person name="Vidigal T.H.D.A."/>
            <person name="Brescovit A.D."/>
            <person name="Santos A.J."/>
        </authorList>
    </citation>
    <scope>NUCLEOTIDE SEQUENCE</scope>
    <source>
        <tissue evidence="2">Shoot tissue taken approximately 20 cm above the soil surface</tissue>
    </source>
</reference>
<dbReference type="AlphaFoldDB" id="A0A0A8YUF2"/>
<feature type="region of interest" description="Disordered" evidence="1">
    <location>
        <begin position="1"/>
        <end position="26"/>
    </location>
</feature>